<dbReference type="Proteomes" id="UP001472677">
    <property type="component" value="Unassembled WGS sequence"/>
</dbReference>
<dbReference type="EMBL" id="JBBPBM010000613">
    <property type="protein sequence ID" value="KAK8493551.1"/>
    <property type="molecule type" value="Genomic_DNA"/>
</dbReference>
<evidence type="ECO:0000313" key="2">
    <source>
        <dbReference type="Proteomes" id="UP001472677"/>
    </source>
</evidence>
<name>A0ABR2AJL3_9ROSI</name>
<sequence>MVQVGSKSYNIRVSEIGFSDSTGDPLLLKRKIVEADKAKQEVENLSDSSTKESGRSSPELSRSMREHIIGVGDHNCFGNEQIDNKNFSGAESSRQLDGKVSLGEGKVEPGRSLEKEQIRNLSETINVQRVFEDEGVEKFSEEGSKKGFKKIILNSEVIGGSGPGTRDPKVEKDDDSFEAFSDSVSAGID</sequence>
<comment type="caution">
    <text evidence="1">The sequence shown here is derived from an EMBL/GenBank/DDBJ whole genome shotgun (WGS) entry which is preliminary data.</text>
</comment>
<protein>
    <submittedName>
        <fullName evidence="1">Uncharacterized protein</fullName>
    </submittedName>
</protein>
<keyword evidence="2" id="KW-1185">Reference proteome</keyword>
<evidence type="ECO:0000313" key="1">
    <source>
        <dbReference type="EMBL" id="KAK8493551.1"/>
    </source>
</evidence>
<proteinExistence type="predicted"/>
<gene>
    <name evidence="1" type="ORF">V6N12_046328</name>
</gene>
<accession>A0ABR2AJL3</accession>
<organism evidence="1 2">
    <name type="scientific">Hibiscus sabdariffa</name>
    <name type="common">roselle</name>
    <dbReference type="NCBI Taxonomy" id="183260"/>
    <lineage>
        <taxon>Eukaryota</taxon>
        <taxon>Viridiplantae</taxon>
        <taxon>Streptophyta</taxon>
        <taxon>Embryophyta</taxon>
        <taxon>Tracheophyta</taxon>
        <taxon>Spermatophyta</taxon>
        <taxon>Magnoliopsida</taxon>
        <taxon>eudicotyledons</taxon>
        <taxon>Gunneridae</taxon>
        <taxon>Pentapetalae</taxon>
        <taxon>rosids</taxon>
        <taxon>malvids</taxon>
        <taxon>Malvales</taxon>
        <taxon>Malvaceae</taxon>
        <taxon>Malvoideae</taxon>
        <taxon>Hibiscus</taxon>
    </lineage>
</organism>
<reference evidence="1 2" key="1">
    <citation type="journal article" date="2024" name="G3 (Bethesda)">
        <title>Genome assembly of Hibiscus sabdariffa L. provides insights into metabolisms of medicinal natural products.</title>
        <authorList>
            <person name="Kim T."/>
        </authorList>
    </citation>
    <scope>NUCLEOTIDE SEQUENCE [LARGE SCALE GENOMIC DNA]</scope>
    <source>
        <strain evidence="1">TK-2024</strain>
        <tissue evidence="1">Old leaves</tissue>
    </source>
</reference>